<gene>
    <name evidence="6" type="ORF">BDN71DRAFT_77125</name>
</gene>
<dbReference type="Gene3D" id="3.40.1490.10">
    <property type="entry name" value="Bit1"/>
    <property type="match status" value="1"/>
</dbReference>
<dbReference type="InterPro" id="IPR002833">
    <property type="entry name" value="PTH2"/>
</dbReference>
<evidence type="ECO:0000313" key="7">
    <source>
        <dbReference type="Proteomes" id="UP000807025"/>
    </source>
</evidence>
<dbReference type="AlphaFoldDB" id="A0A9P6A6E6"/>
<dbReference type="PANTHER" id="PTHR12649">
    <property type="entry name" value="PEPTIDYL-TRNA HYDROLASE 2"/>
    <property type="match status" value="1"/>
</dbReference>
<keyword evidence="2" id="KW-0378">Hydrolase</keyword>
<evidence type="ECO:0000256" key="2">
    <source>
        <dbReference type="ARBA" id="ARBA00022801"/>
    </source>
</evidence>
<evidence type="ECO:0000256" key="1">
    <source>
        <dbReference type="ARBA" id="ARBA00013260"/>
    </source>
</evidence>
<dbReference type="GO" id="GO:0005829">
    <property type="term" value="C:cytosol"/>
    <property type="evidence" value="ECO:0007669"/>
    <property type="project" value="TreeGrafter"/>
</dbReference>
<accession>A0A9P6A6E6</accession>
<sequence length="112" mass="12003">MTFTDLAPYLVLLTTTSLALGYWAGTRSQPRRPHSLDPEDDSKGDPLDPMGACKMALVVRKDLGMSAGKVAAQCSHAALACYRDLVASNPAVGIARPHYSRTSLTLLCDLIL</sequence>
<dbReference type="Proteomes" id="UP000807025">
    <property type="component" value="Unassembled WGS sequence"/>
</dbReference>
<comment type="similarity">
    <text evidence="3">Belongs to the PTH2 family.</text>
</comment>
<dbReference type="OrthoDB" id="1733656at2759"/>
<feature type="region of interest" description="Disordered" evidence="5">
    <location>
        <begin position="26"/>
        <end position="48"/>
    </location>
</feature>
<feature type="compositionally biased region" description="Basic and acidic residues" evidence="5">
    <location>
        <begin position="34"/>
        <end position="46"/>
    </location>
</feature>
<organism evidence="6 7">
    <name type="scientific">Pleurotus eryngii</name>
    <name type="common">Boletus of the steppes</name>
    <dbReference type="NCBI Taxonomy" id="5323"/>
    <lineage>
        <taxon>Eukaryota</taxon>
        <taxon>Fungi</taxon>
        <taxon>Dikarya</taxon>
        <taxon>Basidiomycota</taxon>
        <taxon>Agaricomycotina</taxon>
        <taxon>Agaricomycetes</taxon>
        <taxon>Agaricomycetidae</taxon>
        <taxon>Agaricales</taxon>
        <taxon>Pleurotineae</taxon>
        <taxon>Pleurotaceae</taxon>
        <taxon>Pleurotus</taxon>
    </lineage>
</organism>
<keyword evidence="7" id="KW-1185">Reference proteome</keyword>
<dbReference type="PANTHER" id="PTHR12649:SF11">
    <property type="entry name" value="PEPTIDYL-TRNA HYDROLASE 2, MITOCHONDRIAL"/>
    <property type="match status" value="1"/>
</dbReference>
<dbReference type="GO" id="GO:0004045">
    <property type="term" value="F:peptidyl-tRNA hydrolase activity"/>
    <property type="evidence" value="ECO:0007669"/>
    <property type="project" value="UniProtKB-EC"/>
</dbReference>
<dbReference type="InterPro" id="IPR023476">
    <property type="entry name" value="Pep_tRNA_hydro_II_dom_sf"/>
</dbReference>
<evidence type="ECO:0000256" key="3">
    <source>
        <dbReference type="ARBA" id="ARBA00038050"/>
    </source>
</evidence>
<evidence type="ECO:0000313" key="6">
    <source>
        <dbReference type="EMBL" id="KAF9499903.1"/>
    </source>
</evidence>
<reference evidence="6" key="1">
    <citation type="submission" date="2020-11" db="EMBL/GenBank/DDBJ databases">
        <authorList>
            <consortium name="DOE Joint Genome Institute"/>
            <person name="Ahrendt S."/>
            <person name="Riley R."/>
            <person name="Andreopoulos W."/>
            <person name="Labutti K."/>
            <person name="Pangilinan J."/>
            <person name="Ruiz-Duenas F.J."/>
            <person name="Barrasa J.M."/>
            <person name="Sanchez-Garcia M."/>
            <person name="Camarero S."/>
            <person name="Miyauchi S."/>
            <person name="Serrano A."/>
            <person name="Linde D."/>
            <person name="Babiker R."/>
            <person name="Drula E."/>
            <person name="Ayuso-Fernandez I."/>
            <person name="Pacheco R."/>
            <person name="Padilla G."/>
            <person name="Ferreira P."/>
            <person name="Barriuso J."/>
            <person name="Kellner H."/>
            <person name="Castanera R."/>
            <person name="Alfaro M."/>
            <person name="Ramirez L."/>
            <person name="Pisabarro A.G."/>
            <person name="Kuo A."/>
            <person name="Tritt A."/>
            <person name="Lipzen A."/>
            <person name="He G."/>
            <person name="Yan M."/>
            <person name="Ng V."/>
            <person name="Cullen D."/>
            <person name="Martin F."/>
            <person name="Rosso M.-N."/>
            <person name="Henrissat B."/>
            <person name="Hibbett D."/>
            <person name="Martinez A.T."/>
            <person name="Grigoriev I.V."/>
        </authorList>
    </citation>
    <scope>NUCLEOTIDE SEQUENCE</scope>
    <source>
        <strain evidence="6">ATCC 90797</strain>
    </source>
</reference>
<evidence type="ECO:0000256" key="5">
    <source>
        <dbReference type="SAM" id="MobiDB-lite"/>
    </source>
</evidence>
<evidence type="ECO:0000256" key="4">
    <source>
        <dbReference type="ARBA" id="ARBA00048707"/>
    </source>
</evidence>
<comment type="caution">
    <text evidence="6">The sequence shown here is derived from an EMBL/GenBank/DDBJ whole genome shotgun (WGS) entry which is preliminary data.</text>
</comment>
<protein>
    <recommendedName>
        <fullName evidence="1">peptidyl-tRNA hydrolase</fullName>
        <ecNumber evidence="1">3.1.1.29</ecNumber>
    </recommendedName>
</protein>
<proteinExistence type="inferred from homology"/>
<dbReference type="SUPFAM" id="SSF102462">
    <property type="entry name" value="Peptidyl-tRNA hydrolase II"/>
    <property type="match status" value="1"/>
</dbReference>
<dbReference type="EC" id="3.1.1.29" evidence="1"/>
<name>A0A9P6A6E6_PLEER</name>
<comment type="catalytic activity">
    <reaction evidence="4">
        <text>an N-acyl-L-alpha-aminoacyl-tRNA + H2O = an N-acyl-L-amino acid + a tRNA + H(+)</text>
        <dbReference type="Rhea" id="RHEA:54448"/>
        <dbReference type="Rhea" id="RHEA-COMP:10123"/>
        <dbReference type="Rhea" id="RHEA-COMP:13883"/>
        <dbReference type="ChEBI" id="CHEBI:15377"/>
        <dbReference type="ChEBI" id="CHEBI:15378"/>
        <dbReference type="ChEBI" id="CHEBI:59874"/>
        <dbReference type="ChEBI" id="CHEBI:78442"/>
        <dbReference type="ChEBI" id="CHEBI:138191"/>
        <dbReference type="EC" id="3.1.1.29"/>
    </reaction>
</comment>
<dbReference type="EMBL" id="MU154530">
    <property type="protein sequence ID" value="KAF9499903.1"/>
    <property type="molecule type" value="Genomic_DNA"/>
</dbReference>
<dbReference type="Pfam" id="PF01981">
    <property type="entry name" value="PTH2"/>
    <property type="match status" value="1"/>
</dbReference>